<evidence type="ECO:0000313" key="2">
    <source>
        <dbReference type="EMBL" id="KAF8669955.1"/>
    </source>
</evidence>
<dbReference type="EMBL" id="JACEFO010002268">
    <property type="protein sequence ID" value="KAF8669955.1"/>
    <property type="molecule type" value="Genomic_DNA"/>
</dbReference>
<dbReference type="PANTHER" id="PTHR33115:SF43">
    <property type="entry name" value="BLE2 PROTEIN"/>
    <property type="match status" value="1"/>
</dbReference>
<reference evidence="2" key="1">
    <citation type="submission" date="2020-07" db="EMBL/GenBank/DDBJ databases">
        <title>Genome sequence and genetic diversity analysis of an under-domesticated orphan crop, white fonio (Digitaria exilis).</title>
        <authorList>
            <person name="Bennetzen J.L."/>
            <person name="Chen S."/>
            <person name="Ma X."/>
            <person name="Wang X."/>
            <person name="Yssel A.E.J."/>
            <person name="Chaluvadi S.R."/>
            <person name="Johnson M."/>
            <person name="Gangashetty P."/>
            <person name="Hamidou F."/>
            <person name="Sanogo M.D."/>
            <person name="Zwaenepoel A."/>
            <person name="Wallace J."/>
            <person name="Van De Peer Y."/>
            <person name="Van Deynze A."/>
        </authorList>
    </citation>
    <scope>NUCLEOTIDE SEQUENCE</scope>
    <source>
        <tissue evidence="2">Leaves</tissue>
    </source>
</reference>
<dbReference type="Proteomes" id="UP000636709">
    <property type="component" value="Unassembled WGS sequence"/>
</dbReference>
<protein>
    <submittedName>
        <fullName evidence="2">Uncharacterized protein</fullName>
    </submittedName>
</protein>
<dbReference type="PANTHER" id="PTHR33115">
    <property type="entry name" value="ARM REPEAT SUPERFAMILY PROTEIN"/>
    <property type="match status" value="1"/>
</dbReference>
<dbReference type="SUPFAM" id="SSF48371">
    <property type="entry name" value="ARM repeat"/>
    <property type="match status" value="1"/>
</dbReference>
<evidence type="ECO:0000256" key="1">
    <source>
        <dbReference type="SAM" id="Phobius"/>
    </source>
</evidence>
<dbReference type="InterPro" id="IPR016024">
    <property type="entry name" value="ARM-type_fold"/>
</dbReference>
<gene>
    <name evidence="2" type="ORF">HU200_051138</name>
</gene>
<comment type="caution">
    <text evidence="2">The sequence shown here is derived from an EMBL/GenBank/DDBJ whole genome shotgun (WGS) entry which is preliminary data.</text>
</comment>
<dbReference type="Gene3D" id="1.25.10.10">
    <property type="entry name" value="Leucine-rich Repeat Variant"/>
    <property type="match status" value="1"/>
</dbReference>
<keyword evidence="1" id="KW-0812">Transmembrane</keyword>
<evidence type="ECO:0000313" key="3">
    <source>
        <dbReference type="Proteomes" id="UP000636709"/>
    </source>
</evidence>
<sequence>MFPLPGISLKISFYMLFAAIAAVLVANLQIPMAFLQILLSIMRLHILLGHHHHDYSHLPPDTSPNLVPSIMIFFMMELCQGSSYILATIFGLISLFRRKSLVQDLKFEQEWGEEAINLYCRQAYQARKEKGLLPSDNSTPSLTSLTIKPLDSTSSKTQIAGLRVLYNFLERLDPESKKELITDITDVCKKTVAVTNLVDMLGSTVPLDKDIIRLLAASVIAELTGRIKISEFPGMVKLISLLLDYKNRQNSMQPTDSPKISEFPRVEEMVYSLYILSAKNTQNSLPNCVPGNNVGNADSIRHTIRTADESTLLQRMLFPLLGMSILQRLACDPDNCDEIVEDATYISTKTIGLISYVTNEEISGDPQKALVLRSSLNFVRWLTIDRGKIGSRFRQEISDNPLLLNSLGLILDGDCQPELWEPVVDIIAALALDESARQDIGSTQSIIPKLMCTFLRQDGVNPSENNDHSLRRAAGEALANLTIKSTDNCWAILLAEQGHNLIKKVIHMLDDEDCICVAANLLHNLCANSRDKLMDIDLGASAQLEYALPKMMQIIMTSKEGKQLEATLCVISQIDYLIPKCFRKVLTEETDAAALVEKVLDTLNSNRAPCPEYPRIRRVLVETVISIVCLCPNTYRSIFREKKAKDALDMVKGTPSRLEKFRVFINGKGVLPESLPMHSLVDKAKTLIYPPAPTTSAEGDHA</sequence>
<name>A0A835E730_9POAL</name>
<dbReference type="OrthoDB" id="688667at2759"/>
<keyword evidence="1" id="KW-1133">Transmembrane helix</keyword>
<dbReference type="AlphaFoldDB" id="A0A835E730"/>
<dbReference type="InterPro" id="IPR011989">
    <property type="entry name" value="ARM-like"/>
</dbReference>
<proteinExistence type="predicted"/>
<accession>A0A835E730</accession>
<keyword evidence="1" id="KW-0472">Membrane</keyword>
<feature type="transmembrane region" description="Helical" evidence="1">
    <location>
        <begin position="6"/>
        <end position="26"/>
    </location>
</feature>
<organism evidence="2 3">
    <name type="scientific">Digitaria exilis</name>
    <dbReference type="NCBI Taxonomy" id="1010633"/>
    <lineage>
        <taxon>Eukaryota</taxon>
        <taxon>Viridiplantae</taxon>
        <taxon>Streptophyta</taxon>
        <taxon>Embryophyta</taxon>
        <taxon>Tracheophyta</taxon>
        <taxon>Spermatophyta</taxon>
        <taxon>Magnoliopsida</taxon>
        <taxon>Liliopsida</taxon>
        <taxon>Poales</taxon>
        <taxon>Poaceae</taxon>
        <taxon>PACMAD clade</taxon>
        <taxon>Panicoideae</taxon>
        <taxon>Panicodae</taxon>
        <taxon>Paniceae</taxon>
        <taxon>Anthephorinae</taxon>
        <taxon>Digitaria</taxon>
    </lineage>
</organism>
<keyword evidence="3" id="KW-1185">Reference proteome</keyword>